<accession>A0A2G3DXM8</accession>
<dbReference type="GO" id="GO:0008289">
    <property type="term" value="F:lipid binding"/>
    <property type="evidence" value="ECO:0007669"/>
    <property type="project" value="UniProtKB-KW"/>
</dbReference>
<dbReference type="InterPro" id="IPR043168">
    <property type="entry name" value="DegV_C"/>
</dbReference>
<dbReference type="NCBIfam" id="TIGR00762">
    <property type="entry name" value="DegV"/>
    <property type="match status" value="1"/>
</dbReference>
<proteinExistence type="predicted"/>
<gene>
    <name evidence="2" type="ORF">CSX01_03250</name>
</gene>
<evidence type="ECO:0000256" key="1">
    <source>
        <dbReference type="ARBA" id="ARBA00023121"/>
    </source>
</evidence>
<evidence type="ECO:0000313" key="3">
    <source>
        <dbReference type="Proteomes" id="UP000225889"/>
    </source>
</evidence>
<dbReference type="Gene3D" id="2.20.28.50">
    <property type="entry name" value="degv family protein"/>
    <property type="match status" value="1"/>
</dbReference>
<protein>
    <submittedName>
        <fullName evidence="2">DegV family protein</fullName>
    </submittedName>
</protein>
<reference evidence="2 3" key="1">
    <citation type="submission" date="2017-10" db="EMBL/GenBank/DDBJ databases">
        <title>Resolving the taxonomy of Roseburia spp., Eubacterium rectale and Agathobacter spp. through phylogenomic analysis.</title>
        <authorList>
            <person name="Sheridan P.O."/>
            <person name="Walker A.W."/>
            <person name="Duncan S.H."/>
            <person name="Scott K.P."/>
            <person name="Toole P.W.O."/>
            <person name="Luis P."/>
            <person name="Flint H.J."/>
        </authorList>
    </citation>
    <scope>NUCLEOTIDE SEQUENCE [LARGE SCALE GENOMIC DNA]</scope>
    <source>
        <strain evidence="2 3">JK626</strain>
    </source>
</reference>
<name>A0A2G3DXM8_9FIRM</name>
<sequence>MYKIIVDSCGELTEEMKKDGHFVNVPLTLEIDGEHIIDDETFDQAYFIDKVAKSPNAPKSACPSPNAFMEEMECDADNIYVVTLSAELSGSYNSACLGRDLFEEEDESKNIHIFNSKSASIGETLIALKIAECENAGMSFEEVIATVDKYIAEQHTFFVLETLETFRKSGRLSGLKAVLADTLNIKPVMGSTDNGYIQQLSKGRGMNNAIDKMTKCVMDVTTNCEEKILAISHCNCPERALSLKKKMESMAKFKDILVVNMRGVSTMYASDGGVILVV</sequence>
<keyword evidence="1" id="KW-0446">Lipid-binding</keyword>
<dbReference type="Pfam" id="PF02645">
    <property type="entry name" value="DegV"/>
    <property type="match status" value="1"/>
</dbReference>
<dbReference type="SUPFAM" id="SSF82549">
    <property type="entry name" value="DAK1/DegV-like"/>
    <property type="match status" value="1"/>
</dbReference>
<dbReference type="EMBL" id="PDYF01000008">
    <property type="protein sequence ID" value="PHU35630.1"/>
    <property type="molecule type" value="Genomic_DNA"/>
</dbReference>
<comment type="caution">
    <text evidence="2">The sequence shown here is derived from an EMBL/GenBank/DDBJ whole genome shotgun (WGS) entry which is preliminary data.</text>
</comment>
<evidence type="ECO:0000313" key="2">
    <source>
        <dbReference type="EMBL" id="PHU35630.1"/>
    </source>
</evidence>
<dbReference type="Gene3D" id="3.40.50.10440">
    <property type="entry name" value="Dihydroxyacetone kinase, domain 1"/>
    <property type="match status" value="1"/>
</dbReference>
<organism evidence="2 3">
    <name type="scientific">Pseudobutyrivibrio ruminis</name>
    <dbReference type="NCBI Taxonomy" id="46206"/>
    <lineage>
        <taxon>Bacteria</taxon>
        <taxon>Bacillati</taxon>
        <taxon>Bacillota</taxon>
        <taxon>Clostridia</taxon>
        <taxon>Lachnospirales</taxon>
        <taxon>Lachnospiraceae</taxon>
        <taxon>Pseudobutyrivibrio</taxon>
    </lineage>
</organism>
<dbReference type="InterPro" id="IPR050270">
    <property type="entry name" value="DegV_domain_contain"/>
</dbReference>
<dbReference type="Gene3D" id="3.30.1180.10">
    <property type="match status" value="1"/>
</dbReference>
<reference evidence="2 3" key="2">
    <citation type="submission" date="2017-10" db="EMBL/GenBank/DDBJ databases">
        <authorList>
            <person name="Banno H."/>
            <person name="Chua N.-H."/>
        </authorList>
    </citation>
    <scope>NUCLEOTIDE SEQUENCE [LARGE SCALE GENOMIC DNA]</scope>
    <source>
        <strain evidence="2 3">JK626</strain>
    </source>
</reference>
<dbReference type="PROSITE" id="PS51482">
    <property type="entry name" value="DEGV"/>
    <property type="match status" value="1"/>
</dbReference>
<dbReference type="PANTHER" id="PTHR33434">
    <property type="entry name" value="DEGV DOMAIN-CONTAINING PROTEIN DR_1986-RELATED"/>
    <property type="match status" value="1"/>
</dbReference>
<dbReference type="InterPro" id="IPR003797">
    <property type="entry name" value="DegV"/>
</dbReference>
<dbReference type="Proteomes" id="UP000225889">
    <property type="component" value="Unassembled WGS sequence"/>
</dbReference>
<dbReference type="RefSeq" id="WP_090151481.1">
    <property type="nucleotide sequence ID" value="NZ_PDYF01000008.1"/>
</dbReference>
<dbReference type="PANTHER" id="PTHR33434:SF2">
    <property type="entry name" value="FATTY ACID-BINDING PROTEIN TM_1468"/>
    <property type="match status" value="1"/>
</dbReference>
<dbReference type="AlphaFoldDB" id="A0A2G3DXM8"/>